<dbReference type="SUPFAM" id="SSF63748">
    <property type="entry name" value="Tudor/PWWP/MBT"/>
    <property type="match status" value="1"/>
</dbReference>
<feature type="compositionally biased region" description="Basic residues" evidence="1">
    <location>
        <begin position="275"/>
        <end position="284"/>
    </location>
</feature>
<feature type="compositionally biased region" description="Basic residues" evidence="1">
    <location>
        <begin position="51"/>
        <end position="70"/>
    </location>
</feature>
<feature type="compositionally biased region" description="Gly residues" evidence="1">
    <location>
        <begin position="32"/>
        <end position="41"/>
    </location>
</feature>
<evidence type="ECO:0000313" key="3">
    <source>
        <dbReference type="Proteomes" id="UP000694542"/>
    </source>
</evidence>
<dbReference type="PANTHER" id="PTHR12550:SF81">
    <property type="entry name" value="HEPATOMA-DERIVED GROWTH FACTOR-LIKE PROTEIN 1"/>
    <property type="match status" value="1"/>
</dbReference>
<dbReference type="Gene3D" id="2.30.30.140">
    <property type="match status" value="1"/>
</dbReference>
<dbReference type="Ensembl" id="ENSCAFT00040042683.1">
    <property type="protein sequence ID" value="ENSCAFP00040037225.1"/>
    <property type="gene ID" value="ENSCAFG00040022964.1"/>
</dbReference>
<feature type="region of interest" description="Disordered" evidence="1">
    <location>
        <begin position="1"/>
        <end position="123"/>
    </location>
</feature>
<organism evidence="2 3">
    <name type="scientific">Canis lupus familiaris</name>
    <name type="common">Dog</name>
    <name type="synonym">Canis familiaris</name>
    <dbReference type="NCBI Taxonomy" id="9615"/>
    <lineage>
        <taxon>Eukaryota</taxon>
        <taxon>Metazoa</taxon>
        <taxon>Chordata</taxon>
        <taxon>Craniata</taxon>
        <taxon>Vertebrata</taxon>
        <taxon>Euteleostomi</taxon>
        <taxon>Mammalia</taxon>
        <taxon>Eutheria</taxon>
        <taxon>Laurasiatheria</taxon>
        <taxon>Carnivora</taxon>
        <taxon>Caniformia</taxon>
        <taxon>Canidae</taxon>
        <taxon>Canis</taxon>
    </lineage>
</organism>
<feature type="compositionally biased region" description="Low complexity" evidence="1">
    <location>
        <begin position="285"/>
        <end position="298"/>
    </location>
</feature>
<evidence type="ECO:0000313" key="2">
    <source>
        <dbReference type="Ensembl" id="ENSCAFP00040037225.1"/>
    </source>
</evidence>
<dbReference type="PANTHER" id="PTHR12550">
    <property type="entry name" value="HEPATOMA-DERIVED GROWTH FACTOR-RELATED"/>
    <property type="match status" value="1"/>
</dbReference>
<reference evidence="2" key="2">
    <citation type="submission" date="2025-08" db="UniProtKB">
        <authorList>
            <consortium name="Ensembl"/>
        </authorList>
    </citation>
    <scope>IDENTIFICATION</scope>
</reference>
<name>A0A8C0Z525_CANLF</name>
<proteinExistence type="predicted"/>
<evidence type="ECO:0000256" key="1">
    <source>
        <dbReference type="SAM" id="MobiDB-lite"/>
    </source>
</evidence>
<feature type="compositionally biased region" description="Low complexity" evidence="1">
    <location>
        <begin position="183"/>
        <end position="202"/>
    </location>
</feature>
<feature type="compositionally biased region" description="Basic and acidic residues" evidence="1">
    <location>
        <begin position="210"/>
        <end position="229"/>
    </location>
</feature>
<feature type="compositionally biased region" description="Low complexity" evidence="1">
    <location>
        <begin position="230"/>
        <end position="249"/>
    </location>
</feature>
<feature type="compositionally biased region" description="Basic residues" evidence="1">
    <location>
        <begin position="250"/>
        <end position="263"/>
    </location>
</feature>
<feature type="compositionally biased region" description="Basic and acidic residues" evidence="1">
    <location>
        <begin position="140"/>
        <end position="150"/>
    </location>
</feature>
<protein>
    <recommendedName>
        <fullName evidence="4">Heparin binding growth factor</fullName>
    </recommendedName>
</protein>
<reference evidence="2" key="1">
    <citation type="submission" date="2018-10" db="EMBL/GenBank/DDBJ databases">
        <title>De novo assembly of a Great Dane genome.</title>
        <authorList>
            <person name="Kidd J.M."/>
            <person name="Pendleton A.L."/>
            <person name="Shen F."/>
            <person name="Emery S."/>
        </authorList>
    </citation>
    <scope>NUCLEOTIDE SEQUENCE [LARGE SCALE GENOMIC DNA]</scope>
    <source>
        <strain evidence="2">Great Dane</strain>
    </source>
</reference>
<evidence type="ECO:0008006" key="4">
    <source>
        <dbReference type="Google" id="ProtNLM"/>
    </source>
</evidence>
<feature type="region of interest" description="Disordered" evidence="1">
    <location>
        <begin position="138"/>
        <end position="374"/>
    </location>
</feature>
<dbReference type="Proteomes" id="UP000694542">
    <property type="component" value="Chromosome 35"/>
</dbReference>
<sequence>MMPCARWNPPGCGGAGVRGVRGAREGGRRRGGGGGGGGARGGRVPSPAAATRRRSGRRQGLRRGLRRGLHRAGPPPRPGAQPRHVAVLPAQVRERRPGVRQAEGLRPLAGPGRAPGRAQPLPGVLLGTHETAFLGPKHLFPYEESKEKFGKPSKRRGFSEGLWEIENNPSVRAAADPPAPQEQRGAASAGAGAGPQAGQPRGDVGAEEEQQQREEQLQREEQQREEQERSSCSGKSSCSGRSSCSGPSRRGPRGARGSCRRAPRNVPGRPSRSGSRSRGRRSRSGSRSPGAPSSSSGGESATAPARSPHFLEEPPPRSSRGLPGTGETGRGLRTGTPPPPHPLPPPPPALLHPRPGVDLQRRAPGPQLCAPHTL</sequence>
<dbReference type="AlphaFoldDB" id="A0A8C0Z525"/>
<accession>A0A8C0Z525</accession>
<feature type="compositionally biased region" description="Pro residues" evidence="1">
    <location>
        <begin position="336"/>
        <end position="350"/>
    </location>
</feature>